<reference evidence="1" key="1">
    <citation type="submission" date="2022-08" db="EMBL/GenBank/DDBJ databases">
        <title>Genome Sequence of Fusarium decemcellulare.</title>
        <authorList>
            <person name="Buettner E."/>
        </authorList>
    </citation>
    <scope>NUCLEOTIDE SEQUENCE</scope>
    <source>
        <strain evidence="1">Babe19</strain>
    </source>
</reference>
<dbReference type="Proteomes" id="UP001148629">
    <property type="component" value="Unassembled WGS sequence"/>
</dbReference>
<organism evidence="1 2">
    <name type="scientific">Fusarium decemcellulare</name>
    <dbReference type="NCBI Taxonomy" id="57161"/>
    <lineage>
        <taxon>Eukaryota</taxon>
        <taxon>Fungi</taxon>
        <taxon>Dikarya</taxon>
        <taxon>Ascomycota</taxon>
        <taxon>Pezizomycotina</taxon>
        <taxon>Sordariomycetes</taxon>
        <taxon>Hypocreomycetidae</taxon>
        <taxon>Hypocreales</taxon>
        <taxon>Nectriaceae</taxon>
        <taxon>Fusarium</taxon>
        <taxon>Fusarium decemcellulare species complex</taxon>
    </lineage>
</organism>
<evidence type="ECO:0000313" key="2">
    <source>
        <dbReference type="Proteomes" id="UP001148629"/>
    </source>
</evidence>
<dbReference type="EMBL" id="JANRMS010001339">
    <property type="protein sequence ID" value="KAJ3529023.1"/>
    <property type="molecule type" value="Genomic_DNA"/>
</dbReference>
<sequence length="424" mass="45248">MEPILLNTDDTGRVRQDESPDRASHRQTTRDLKPWLQVLVGFLVNFMTWGNPNSYGVYQLYYSDTTDWSSSQISWIGSIQLFLTFVTGTISGRFADAGYARHCILLGSSLNVFGLMMTSIARSYWQVILAQGVCVGIGGGMMAMPAAAAIGSHLRSRRALAMCISGCGAGIGAIANASLVQYLIPVVGFPWAVRCCGFLSLVCAVGANILSRPPLYTRKTGGLIDWSAFQSPFFIIFCINSFATAVLDLPPSSSVQFLLISNAASLLARPLSGLIADRHFGEVNTWNMLCVLLSGMIYAWIGIKNRQTMYMYSTLMGFVNGGAQGLFPSAINSLSMGSNKLGTRLGMVFGICGVASLIGPPVMGAIIDGSGGNYLGAQLCGGTIMAMGSLTVATSRLFFSGGAGETSGWRPRLPMLRHSKPLTA</sequence>
<keyword evidence="2" id="KW-1185">Reference proteome</keyword>
<protein>
    <submittedName>
        <fullName evidence="1">Uncharacterized protein</fullName>
    </submittedName>
</protein>
<proteinExistence type="predicted"/>
<comment type="caution">
    <text evidence="1">The sequence shown here is derived from an EMBL/GenBank/DDBJ whole genome shotgun (WGS) entry which is preliminary data.</text>
</comment>
<gene>
    <name evidence="1" type="ORF">NM208_g9944</name>
</gene>
<evidence type="ECO:0000313" key="1">
    <source>
        <dbReference type="EMBL" id="KAJ3529023.1"/>
    </source>
</evidence>
<name>A0ACC1RZN4_9HYPO</name>
<accession>A0ACC1RZN4</accession>